<proteinExistence type="predicted"/>
<name>A0ABW0YUB9_9ACTN</name>
<evidence type="ECO:0000259" key="2">
    <source>
        <dbReference type="Pfam" id="PF22036"/>
    </source>
</evidence>
<feature type="signal peptide" evidence="1">
    <location>
        <begin position="1"/>
        <end position="24"/>
    </location>
</feature>
<comment type="caution">
    <text evidence="3">The sequence shown here is derived from an EMBL/GenBank/DDBJ whole genome shotgun (WGS) entry which is preliminary data.</text>
</comment>
<feature type="chain" id="PRO_5045338605" description="MoaF-like domain-containing protein" evidence="1">
    <location>
        <begin position="25"/>
        <end position="163"/>
    </location>
</feature>
<keyword evidence="1" id="KW-0732">Signal</keyword>
<dbReference type="Proteomes" id="UP001596083">
    <property type="component" value="Unassembled WGS sequence"/>
</dbReference>
<organism evidence="3 4">
    <name type="scientific">Streptomyces gamaensis</name>
    <dbReference type="NCBI Taxonomy" id="1763542"/>
    <lineage>
        <taxon>Bacteria</taxon>
        <taxon>Bacillati</taxon>
        <taxon>Actinomycetota</taxon>
        <taxon>Actinomycetes</taxon>
        <taxon>Kitasatosporales</taxon>
        <taxon>Streptomycetaceae</taxon>
        <taxon>Streptomyces</taxon>
    </lineage>
</organism>
<evidence type="ECO:0000313" key="4">
    <source>
        <dbReference type="Proteomes" id="UP001596083"/>
    </source>
</evidence>
<dbReference type="RefSeq" id="WP_390314485.1">
    <property type="nucleotide sequence ID" value="NZ_JBHSPB010000002.1"/>
</dbReference>
<gene>
    <name evidence="3" type="ORF">ACFP1Z_04275</name>
</gene>
<evidence type="ECO:0000256" key="1">
    <source>
        <dbReference type="SAM" id="SignalP"/>
    </source>
</evidence>
<dbReference type="EMBL" id="JBHSPB010000002">
    <property type="protein sequence ID" value="MFC5719402.1"/>
    <property type="molecule type" value="Genomic_DNA"/>
</dbReference>
<dbReference type="InterPro" id="IPR053892">
    <property type="entry name" value="MoaF-like"/>
</dbReference>
<accession>A0ABW0YUB9</accession>
<keyword evidence="4" id="KW-1185">Reference proteome</keyword>
<sequence length="163" mass="17827">MKLSRLVRAAVPVALVMCTVAAPAAEARRPAAPRQGSACHERGQGYEDARVPALGQTWTVDFGVDTPLGPGPFVATIAYHSTSRATIVVTKAQGSLMGLTQDITYTSTRLRPCQYAITWHEPVTGVYVTQVEDYARHRVYDSIVNGTKMIHMTGTFYRTRTGR</sequence>
<protein>
    <recommendedName>
        <fullName evidence="2">MoaF-like domain-containing protein</fullName>
    </recommendedName>
</protein>
<dbReference type="Pfam" id="PF22036">
    <property type="entry name" value="MoaF_like"/>
    <property type="match status" value="1"/>
</dbReference>
<reference evidence="4" key="1">
    <citation type="journal article" date="2019" name="Int. J. Syst. Evol. Microbiol.">
        <title>The Global Catalogue of Microorganisms (GCM) 10K type strain sequencing project: providing services to taxonomists for standard genome sequencing and annotation.</title>
        <authorList>
            <consortium name="The Broad Institute Genomics Platform"/>
            <consortium name="The Broad Institute Genome Sequencing Center for Infectious Disease"/>
            <person name="Wu L."/>
            <person name="Ma J."/>
        </authorList>
    </citation>
    <scope>NUCLEOTIDE SEQUENCE [LARGE SCALE GENOMIC DNA]</scope>
    <source>
        <strain evidence="4">CGMCC 4.7304</strain>
    </source>
</reference>
<feature type="domain" description="MoaF-like" evidence="2">
    <location>
        <begin position="71"/>
        <end position="156"/>
    </location>
</feature>
<evidence type="ECO:0000313" key="3">
    <source>
        <dbReference type="EMBL" id="MFC5719402.1"/>
    </source>
</evidence>